<dbReference type="EC" id="5.2.1.8" evidence="3 7"/>
<keyword evidence="4" id="KW-0732">Signal</keyword>
<organism evidence="9 10">
    <name type="scientific">Cyclotella atomus</name>
    <dbReference type="NCBI Taxonomy" id="382360"/>
    <lineage>
        <taxon>Eukaryota</taxon>
        <taxon>Sar</taxon>
        <taxon>Stramenopiles</taxon>
        <taxon>Ochrophyta</taxon>
        <taxon>Bacillariophyta</taxon>
        <taxon>Coscinodiscophyceae</taxon>
        <taxon>Thalassiosirophycidae</taxon>
        <taxon>Stephanodiscales</taxon>
        <taxon>Stephanodiscaceae</taxon>
        <taxon>Cyclotella</taxon>
    </lineage>
</organism>
<evidence type="ECO:0000313" key="10">
    <source>
        <dbReference type="Proteomes" id="UP001530400"/>
    </source>
</evidence>
<evidence type="ECO:0000256" key="4">
    <source>
        <dbReference type="ARBA" id="ARBA00022729"/>
    </source>
</evidence>
<dbReference type="GO" id="GO:0003755">
    <property type="term" value="F:peptidyl-prolyl cis-trans isomerase activity"/>
    <property type="evidence" value="ECO:0007669"/>
    <property type="project" value="UniProtKB-KW"/>
</dbReference>
<evidence type="ECO:0000256" key="6">
    <source>
        <dbReference type="ARBA" id="ARBA00023235"/>
    </source>
</evidence>
<gene>
    <name evidence="9" type="ORF">ACHAWO_011693</name>
</gene>
<keyword evidence="5 7" id="KW-0697">Rotamase</keyword>
<dbReference type="FunFam" id="3.10.50.40:FF:000045">
    <property type="entry name" value="Peptidyl-prolyl cis-trans isomerase"/>
    <property type="match status" value="1"/>
</dbReference>
<comment type="catalytic activity">
    <reaction evidence="1 7">
        <text>[protein]-peptidylproline (omega=180) = [protein]-peptidylproline (omega=0)</text>
        <dbReference type="Rhea" id="RHEA:16237"/>
        <dbReference type="Rhea" id="RHEA-COMP:10747"/>
        <dbReference type="Rhea" id="RHEA-COMP:10748"/>
        <dbReference type="ChEBI" id="CHEBI:83833"/>
        <dbReference type="ChEBI" id="CHEBI:83834"/>
        <dbReference type="EC" id="5.2.1.8"/>
    </reaction>
</comment>
<dbReference type="Pfam" id="PF01346">
    <property type="entry name" value="FKBP_N"/>
    <property type="match status" value="1"/>
</dbReference>
<feature type="domain" description="PPIase FKBP-type" evidence="8">
    <location>
        <begin position="41"/>
        <end position="127"/>
    </location>
</feature>
<dbReference type="InterPro" id="IPR000774">
    <property type="entry name" value="PPIase_FKBP_N"/>
</dbReference>
<dbReference type="Pfam" id="PF00254">
    <property type="entry name" value="FKBP_C"/>
    <property type="match status" value="1"/>
</dbReference>
<evidence type="ECO:0000256" key="1">
    <source>
        <dbReference type="ARBA" id="ARBA00000971"/>
    </source>
</evidence>
<sequence length="134" mass="14647">MIRLKFLEAKAKEEGVVTLPSGLMYKELRAGNPDGKTPTINSPCDCHYSGTLIDGTEFDSSYKRGQPLSFAPNQVIKGWTEAMQLMKEGAKWELYIPSELAYGDRGAGGAIPGGAALIFQMELLKVNGDYVKKE</sequence>
<proteinExistence type="inferred from homology"/>
<evidence type="ECO:0000313" key="9">
    <source>
        <dbReference type="EMBL" id="KAL3772909.1"/>
    </source>
</evidence>
<dbReference type="PANTHER" id="PTHR43811:SF19">
    <property type="entry name" value="39 KDA FK506-BINDING NUCLEAR PROTEIN"/>
    <property type="match status" value="1"/>
</dbReference>
<reference evidence="9 10" key="1">
    <citation type="submission" date="2024-10" db="EMBL/GenBank/DDBJ databases">
        <title>Updated reference genomes for cyclostephanoid diatoms.</title>
        <authorList>
            <person name="Roberts W.R."/>
            <person name="Alverson A.J."/>
        </authorList>
    </citation>
    <scope>NUCLEOTIDE SEQUENCE [LARGE SCALE GENOMIC DNA]</scope>
    <source>
        <strain evidence="9 10">AJA010-31</strain>
    </source>
</reference>
<dbReference type="InterPro" id="IPR001179">
    <property type="entry name" value="PPIase_FKBP_dom"/>
</dbReference>
<accession>A0ABD3N9Z0</accession>
<comment type="similarity">
    <text evidence="2">Belongs to the FKBP-type PPIase family.</text>
</comment>
<protein>
    <recommendedName>
        <fullName evidence="3 7">peptidylprolyl isomerase</fullName>
        <ecNumber evidence="3 7">5.2.1.8</ecNumber>
    </recommendedName>
</protein>
<name>A0ABD3N9Z0_9STRA</name>
<dbReference type="SUPFAM" id="SSF54534">
    <property type="entry name" value="FKBP-like"/>
    <property type="match status" value="1"/>
</dbReference>
<evidence type="ECO:0000256" key="7">
    <source>
        <dbReference type="PROSITE-ProRule" id="PRU00277"/>
    </source>
</evidence>
<comment type="caution">
    <text evidence="9">The sequence shown here is derived from an EMBL/GenBank/DDBJ whole genome shotgun (WGS) entry which is preliminary data.</text>
</comment>
<keyword evidence="10" id="KW-1185">Reference proteome</keyword>
<dbReference type="InterPro" id="IPR046357">
    <property type="entry name" value="PPIase_dom_sf"/>
</dbReference>
<dbReference type="Gene3D" id="3.10.50.40">
    <property type="match status" value="1"/>
</dbReference>
<evidence type="ECO:0000256" key="2">
    <source>
        <dbReference type="ARBA" id="ARBA00006577"/>
    </source>
</evidence>
<keyword evidence="6 7" id="KW-0413">Isomerase</keyword>
<dbReference type="Proteomes" id="UP001530400">
    <property type="component" value="Unassembled WGS sequence"/>
</dbReference>
<evidence type="ECO:0000256" key="3">
    <source>
        <dbReference type="ARBA" id="ARBA00013194"/>
    </source>
</evidence>
<evidence type="ECO:0000259" key="8">
    <source>
        <dbReference type="PROSITE" id="PS50059"/>
    </source>
</evidence>
<evidence type="ECO:0000256" key="5">
    <source>
        <dbReference type="ARBA" id="ARBA00023110"/>
    </source>
</evidence>
<dbReference type="PROSITE" id="PS50059">
    <property type="entry name" value="FKBP_PPIASE"/>
    <property type="match status" value="1"/>
</dbReference>
<dbReference type="EMBL" id="JALLPJ020001256">
    <property type="protein sequence ID" value="KAL3772909.1"/>
    <property type="molecule type" value="Genomic_DNA"/>
</dbReference>
<dbReference type="PANTHER" id="PTHR43811">
    <property type="entry name" value="FKBP-TYPE PEPTIDYL-PROLYL CIS-TRANS ISOMERASE FKPA"/>
    <property type="match status" value="1"/>
</dbReference>
<dbReference type="AlphaFoldDB" id="A0ABD3N9Z0"/>